<feature type="coiled-coil region" evidence="1">
    <location>
        <begin position="764"/>
        <end position="798"/>
    </location>
</feature>
<protein>
    <submittedName>
        <fullName evidence="3">Uncharacterized protein</fullName>
    </submittedName>
</protein>
<name>A0A8H5HWN2_9AGAR</name>
<keyword evidence="1" id="KW-0175">Coiled coil</keyword>
<evidence type="ECO:0000256" key="2">
    <source>
        <dbReference type="SAM" id="MobiDB-lite"/>
    </source>
</evidence>
<sequence length="1356" mass="146243">MYHSPLEPPHPSSFILPPATLEAASRRISFLYQNAIFQDDDQDEDEFMKEVPEPEDGSTLITWPPTPAEGEISRADSNKTAGDGDFGYGSNKVNVLLVVLEVDGPDTIRTKKGLDAGQEISILKMILGDEDGSVCKLTAWRETADAWGGSGPKDVAAKRGDVVLIQNVTTSVDPSTSPTLTASPNLKSKLEICYRVMPFAHEDLRLRPDLRLGGSDASVRKVASMAHNGERRVAGSLREFATVAYGPTSSGLRLLADPGGSYKALQARPIGESRPIEEKKTRYGQPPEISERVEIATGAESFLPLQCIPQWSDRIRINCLRHSRVWKGIKARRNPLVFLLPCASNLLNSFSLSPIIKSTMVHSRSVVTALLTVGAASVLAAPLPGASTAAPYTTALARGFQDGEGPGGNEGMSAPPSHQGSEGLPPHRGMGDSPSHQDMGGHGGAEGEHRGPHGDHRGPEGEHSGPHGDHRGPEGEHSGPHGGHRGPEGEHGGPHVDHRGPEGEHGGPHGDHRGPEGEYGGHGRMHEGPGSHSGPSGEKGDSHKDRDGHRGPSPPGGPERLTGPGGEGSPPEGGLDSKGSEEGHGKGSHDGLGEEGGRGSHQGVPGGPVGHRKGASSGPHEGGGMESGPPREGGALQHDVSPPHRRRGPPPPPGGSHSKHGGPPPHHAPKDMYVLAKRKNENLSANTSAGVHGTDDGAVEHVMVIQLFRSTRFFHILYRMADFPCPQCGFLSSRKSLSSNHEQLPAAIATLLQNNETPPDPESSSNIQNLLQEAENAATDLESQIQLMQASISQLTTQRESIVANIQAYRTVLHPIRRLPREVILEIFEWCVGVNSIEPDSVVTDDPDLKLPGLRVVSSLSSAKAPWILGHISRSWRKIVLSSPNLWSSVSIFLRTEHPTAAVQRRVELAQVSLLALYLTRSQDYPLSLYVNSLHASHPLLSMLYAQSYRWRNAVLYLPVEALRDLSFSIKGAVPLLRSLLFSITRDPTSSSPAQQNWESVMTSDVTVDAFRFAPSLKCLATSQIPSFPSIFSIPWDQLIRFECNLKGEAYQQSGNMMNVDIIRKASDIRMAMFRCCFSPSLRFFGQEPLLHRHLHTLNLFSVLDSNPNIPHVAQFLNLITLPVLRQLSIRTQRRESNGAEDTVVKFVERSGAKFLKALSINDMPMSVEGTRKLMRIIPNVEHLGLSGVTDEVVKMLYWVGEVIGTDGGGDGDSEQATGTVLPKLKRLAFFGSESISINQRLLLGMIESRRSCYSDPITSPPSSSPSPIPSSSSSIGTNKETMEVATASLVDVEHTAAPQTTSMTSTTITTTTTTSLGPTRAILERMELSRKVSFSPEAIRRLDRLLADGLVLDQR</sequence>
<keyword evidence="4" id="KW-1185">Reference proteome</keyword>
<dbReference type="OrthoDB" id="3365698at2759"/>
<dbReference type="Gene3D" id="2.40.50.140">
    <property type="entry name" value="Nucleic acid-binding proteins"/>
    <property type="match status" value="1"/>
</dbReference>
<comment type="caution">
    <text evidence="3">The sequence shown here is derived from an EMBL/GenBank/DDBJ whole genome shotgun (WGS) entry which is preliminary data.</text>
</comment>
<dbReference type="InterPro" id="IPR012340">
    <property type="entry name" value="NA-bd_OB-fold"/>
</dbReference>
<dbReference type="Proteomes" id="UP000518752">
    <property type="component" value="Unassembled WGS sequence"/>
</dbReference>
<gene>
    <name evidence="3" type="ORF">D9757_004430</name>
</gene>
<accession>A0A8H5HWN2</accession>
<feature type="compositionally biased region" description="Pro residues" evidence="2">
    <location>
        <begin position="1259"/>
        <end position="1269"/>
    </location>
</feature>
<feature type="region of interest" description="Disordered" evidence="2">
    <location>
        <begin position="1254"/>
        <end position="1277"/>
    </location>
</feature>
<evidence type="ECO:0000256" key="1">
    <source>
        <dbReference type="SAM" id="Coils"/>
    </source>
</evidence>
<dbReference type="EMBL" id="JAACJN010000013">
    <property type="protein sequence ID" value="KAF5390790.1"/>
    <property type="molecule type" value="Genomic_DNA"/>
</dbReference>
<feature type="compositionally biased region" description="Basic and acidic residues" evidence="2">
    <location>
        <begin position="538"/>
        <end position="550"/>
    </location>
</feature>
<feature type="region of interest" description="Disordered" evidence="2">
    <location>
        <begin position="398"/>
        <end position="670"/>
    </location>
</feature>
<reference evidence="3 4" key="1">
    <citation type="journal article" date="2020" name="ISME J.">
        <title>Uncovering the hidden diversity of litter-decomposition mechanisms in mushroom-forming fungi.</title>
        <authorList>
            <person name="Floudas D."/>
            <person name="Bentzer J."/>
            <person name="Ahren D."/>
            <person name="Johansson T."/>
            <person name="Persson P."/>
            <person name="Tunlid A."/>
        </authorList>
    </citation>
    <scope>NUCLEOTIDE SEQUENCE [LARGE SCALE GENOMIC DNA]</scope>
    <source>
        <strain evidence="3 4">CBS 406.79</strain>
    </source>
</reference>
<feature type="compositionally biased region" description="Basic and acidic residues" evidence="2">
    <location>
        <begin position="445"/>
        <end position="529"/>
    </location>
</feature>
<feature type="region of interest" description="Disordered" evidence="2">
    <location>
        <begin position="52"/>
        <end position="76"/>
    </location>
</feature>
<organism evidence="3 4">
    <name type="scientific">Collybiopsis confluens</name>
    <dbReference type="NCBI Taxonomy" id="2823264"/>
    <lineage>
        <taxon>Eukaryota</taxon>
        <taxon>Fungi</taxon>
        <taxon>Dikarya</taxon>
        <taxon>Basidiomycota</taxon>
        <taxon>Agaricomycotina</taxon>
        <taxon>Agaricomycetes</taxon>
        <taxon>Agaricomycetidae</taxon>
        <taxon>Agaricales</taxon>
        <taxon>Marasmiineae</taxon>
        <taxon>Omphalotaceae</taxon>
        <taxon>Collybiopsis</taxon>
    </lineage>
</organism>
<evidence type="ECO:0000313" key="4">
    <source>
        <dbReference type="Proteomes" id="UP000518752"/>
    </source>
</evidence>
<evidence type="ECO:0000313" key="3">
    <source>
        <dbReference type="EMBL" id="KAF5390790.1"/>
    </source>
</evidence>
<feature type="compositionally biased region" description="Basic and acidic residues" evidence="2">
    <location>
        <begin position="578"/>
        <end position="598"/>
    </location>
</feature>
<proteinExistence type="predicted"/>
<dbReference type="SUPFAM" id="SSF50249">
    <property type="entry name" value="Nucleic acid-binding proteins"/>
    <property type="match status" value="1"/>
</dbReference>